<dbReference type="EMBL" id="OX596109">
    <property type="protein sequence ID" value="CAN0264751.1"/>
    <property type="molecule type" value="Genomic_DNA"/>
</dbReference>
<protein>
    <submittedName>
        <fullName evidence="1">Uncharacterized protein</fullName>
    </submittedName>
</protein>
<accession>A0AC59Z684</accession>
<sequence length="140" mass="14891">MIIVSATDDGPVWPSEQLLTQAALQPLSARGALTVPGAVRFWGQRLIFPGVHPEGHEFLVGTAALLLEEGRGRLPASVSEAEKDEGRWPQQGPPAVTLARRLAIRHLLPPPSAAPVCLPPKQRVPGKGEQPRVLTAALQG</sequence>
<dbReference type="Proteomes" id="UP001162501">
    <property type="component" value="Chromosome 25"/>
</dbReference>
<reference evidence="1" key="2">
    <citation type="submission" date="2025-03" db="EMBL/GenBank/DDBJ databases">
        <authorList>
            <consortium name="ELIXIR-Norway"/>
            <consortium name="Elixir Norway"/>
        </authorList>
    </citation>
    <scope>NUCLEOTIDE SEQUENCE</scope>
</reference>
<gene>
    <name evidence="1" type="ORF">MRATA1EN22A_LOCUS14564</name>
</gene>
<evidence type="ECO:0000313" key="1">
    <source>
        <dbReference type="EMBL" id="CAN0264751.1"/>
    </source>
</evidence>
<name>A0AC59Z684_RANTA</name>
<reference evidence="1" key="1">
    <citation type="submission" date="2023-05" db="EMBL/GenBank/DDBJ databases">
        <authorList>
            <consortium name="ELIXIR-Norway"/>
        </authorList>
    </citation>
    <scope>NUCLEOTIDE SEQUENCE</scope>
</reference>
<evidence type="ECO:0000313" key="2">
    <source>
        <dbReference type="Proteomes" id="UP001162501"/>
    </source>
</evidence>
<organism evidence="1 2">
    <name type="scientific">Rangifer tarandus platyrhynchus</name>
    <name type="common">Svalbard reindeer</name>
    <dbReference type="NCBI Taxonomy" id="3082113"/>
    <lineage>
        <taxon>Eukaryota</taxon>
        <taxon>Metazoa</taxon>
        <taxon>Chordata</taxon>
        <taxon>Craniata</taxon>
        <taxon>Vertebrata</taxon>
        <taxon>Euteleostomi</taxon>
        <taxon>Mammalia</taxon>
        <taxon>Eutheria</taxon>
        <taxon>Laurasiatheria</taxon>
        <taxon>Artiodactyla</taxon>
        <taxon>Ruminantia</taxon>
        <taxon>Pecora</taxon>
        <taxon>Cervidae</taxon>
        <taxon>Odocoileinae</taxon>
        <taxon>Rangifer</taxon>
    </lineage>
</organism>
<proteinExistence type="predicted"/>